<dbReference type="InterPro" id="IPR051199">
    <property type="entry name" value="LPS_LOS_Heptosyltrfase"/>
</dbReference>
<dbReference type="Gene3D" id="3.40.50.2000">
    <property type="entry name" value="Glycogen Phosphorylase B"/>
    <property type="match status" value="1"/>
</dbReference>
<dbReference type="EMBL" id="JACHXM010000001">
    <property type="protein sequence ID" value="MBB3139460.1"/>
    <property type="molecule type" value="Genomic_DNA"/>
</dbReference>
<dbReference type="InterPro" id="IPR002201">
    <property type="entry name" value="Glyco_trans_9"/>
</dbReference>
<evidence type="ECO:0000313" key="3">
    <source>
        <dbReference type="EMBL" id="MBB3139460.1"/>
    </source>
</evidence>
<dbReference type="AlphaFoldDB" id="A0A7W5G416"/>
<evidence type="ECO:0000256" key="2">
    <source>
        <dbReference type="ARBA" id="ARBA00022679"/>
    </source>
</evidence>
<dbReference type="GO" id="GO:0008713">
    <property type="term" value="F:ADP-heptose-lipopolysaccharide heptosyltransferase activity"/>
    <property type="evidence" value="ECO:0007669"/>
    <property type="project" value="TreeGrafter"/>
</dbReference>
<evidence type="ECO:0000256" key="1">
    <source>
        <dbReference type="ARBA" id="ARBA00022676"/>
    </source>
</evidence>
<protein>
    <submittedName>
        <fullName evidence="3">ADP-heptose:LPS heptosyltransferase</fullName>
    </submittedName>
</protein>
<keyword evidence="4" id="KW-1185">Reference proteome</keyword>
<organism evidence="3 4">
    <name type="scientific">Halomonas organivorans</name>
    <dbReference type="NCBI Taxonomy" id="257772"/>
    <lineage>
        <taxon>Bacteria</taxon>
        <taxon>Pseudomonadati</taxon>
        <taxon>Pseudomonadota</taxon>
        <taxon>Gammaproteobacteria</taxon>
        <taxon>Oceanospirillales</taxon>
        <taxon>Halomonadaceae</taxon>
        <taxon>Halomonas</taxon>
    </lineage>
</organism>
<name>A0A7W5G416_9GAMM</name>
<comment type="caution">
    <text evidence="3">The sequence shown here is derived from an EMBL/GenBank/DDBJ whole genome shotgun (WGS) entry which is preliminary data.</text>
</comment>
<dbReference type="RefSeq" id="WP_183385871.1">
    <property type="nucleotide sequence ID" value="NZ_JACHXM010000001.1"/>
</dbReference>
<dbReference type="Proteomes" id="UP000525987">
    <property type="component" value="Unassembled WGS sequence"/>
</dbReference>
<gene>
    <name evidence="3" type="ORF">FHR96_000306</name>
</gene>
<dbReference type="PANTHER" id="PTHR30160">
    <property type="entry name" value="TETRAACYLDISACCHARIDE 4'-KINASE-RELATED"/>
    <property type="match status" value="1"/>
</dbReference>
<keyword evidence="1" id="KW-0328">Glycosyltransferase</keyword>
<reference evidence="3 4" key="1">
    <citation type="submission" date="2020-08" db="EMBL/GenBank/DDBJ databases">
        <title>Genomic Encyclopedia of Type Strains, Phase III (KMG-III): the genomes of soil and plant-associated and newly described type strains.</title>
        <authorList>
            <person name="Whitman W."/>
        </authorList>
    </citation>
    <scope>NUCLEOTIDE SEQUENCE [LARGE SCALE GENOMIC DNA]</scope>
    <source>
        <strain evidence="3 4">CECT 5995</strain>
    </source>
</reference>
<keyword evidence="2 3" id="KW-0808">Transferase</keyword>
<evidence type="ECO:0000313" key="4">
    <source>
        <dbReference type="Proteomes" id="UP000525987"/>
    </source>
</evidence>
<dbReference type="Pfam" id="PF01075">
    <property type="entry name" value="Glyco_transf_9"/>
    <property type="match status" value="1"/>
</dbReference>
<accession>A0A7W5G416</accession>
<sequence length="370" mass="40755">MAVPPTFSQQLLRHPIRTLSRRYHQFRYDYSSGVDVPETLHAAVLYVPKKIGDGMAVFPVIRALQARGVPRIVIVASAYNEVVFRRIDDERVEVVTIDQHRDIGATRAVARDLKARHGRIDLCIEGTIRYSSAACCFVGTLQARCNLRLGGSPLRCYSPLGEAARSLHDRGGARPHCWAALMREAGIAEVPGAYEFPIAAEDEQRVRRSVAPLGPYVALNLEGGHPARQLSLDQGRRLCELLHHEHGLPVVMVFGPDGEGKAQRLATDLPWVHLLALDVSLPHSVAIVKHAALVVTPDTAVLHMASAWNRPTLGLFARPQRRWRPLAEHGAMIETGSHLADLDMDEVARALAALPLGDDARSEHADRVRP</sequence>
<dbReference type="PANTHER" id="PTHR30160:SF1">
    <property type="entry name" value="LIPOPOLYSACCHARIDE 1,2-N-ACETYLGLUCOSAMINETRANSFERASE-RELATED"/>
    <property type="match status" value="1"/>
</dbReference>
<proteinExistence type="predicted"/>
<dbReference type="GO" id="GO:0005829">
    <property type="term" value="C:cytosol"/>
    <property type="evidence" value="ECO:0007669"/>
    <property type="project" value="TreeGrafter"/>
</dbReference>
<dbReference type="GO" id="GO:0009244">
    <property type="term" value="P:lipopolysaccharide core region biosynthetic process"/>
    <property type="evidence" value="ECO:0007669"/>
    <property type="project" value="TreeGrafter"/>
</dbReference>
<dbReference type="SUPFAM" id="SSF53756">
    <property type="entry name" value="UDP-Glycosyltransferase/glycogen phosphorylase"/>
    <property type="match status" value="1"/>
</dbReference>